<evidence type="ECO:0000313" key="2">
    <source>
        <dbReference type="Proteomes" id="UP001057402"/>
    </source>
</evidence>
<accession>A0ACB9SB25</accession>
<comment type="caution">
    <text evidence="1">The sequence shown here is derived from an EMBL/GenBank/DDBJ whole genome shotgun (WGS) entry which is preliminary data.</text>
</comment>
<protein>
    <submittedName>
        <fullName evidence="1">Uncharacterized protein</fullName>
    </submittedName>
</protein>
<gene>
    <name evidence="1" type="ORF">MLD38_000723</name>
</gene>
<organism evidence="1 2">
    <name type="scientific">Melastoma candidum</name>
    <dbReference type="NCBI Taxonomy" id="119954"/>
    <lineage>
        <taxon>Eukaryota</taxon>
        <taxon>Viridiplantae</taxon>
        <taxon>Streptophyta</taxon>
        <taxon>Embryophyta</taxon>
        <taxon>Tracheophyta</taxon>
        <taxon>Spermatophyta</taxon>
        <taxon>Magnoliopsida</taxon>
        <taxon>eudicotyledons</taxon>
        <taxon>Gunneridae</taxon>
        <taxon>Pentapetalae</taxon>
        <taxon>rosids</taxon>
        <taxon>malvids</taxon>
        <taxon>Myrtales</taxon>
        <taxon>Melastomataceae</taxon>
        <taxon>Melastomatoideae</taxon>
        <taxon>Melastomateae</taxon>
        <taxon>Melastoma</taxon>
    </lineage>
</organism>
<sequence>MEQPHGYGSGTGAQNHISIAPFIGIFAAVVVLGAAAVVVGRVCSGRRGIAGGDHPQGKYDLESWAERKCSSCIDGRIHFDSQSGNAGSEKDLEQSVTTVGATTESNLSPGSCP</sequence>
<name>A0ACB9SB25_9MYRT</name>
<reference evidence="2" key="1">
    <citation type="journal article" date="2023" name="Front. Plant Sci.">
        <title>Chromosomal-level genome assembly of Melastoma candidum provides insights into trichome evolution.</title>
        <authorList>
            <person name="Zhong Y."/>
            <person name="Wu W."/>
            <person name="Sun C."/>
            <person name="Zou P."/>
            <person name="Liu Y."/>
            <person name="Dai S."/>
            <person name="Zhou R."/>
        </authorList>
    </citation>
    <scope>NUCLEOTIDE SEQUENCE [LARGE SCALE GENOMIC DNA]</scope>
</reference>
<dbReference type="Proteomes" id="UP001057402">
    <property type="component" value="Chromosome 1"/>
</dbReference>
<dbReference type="EMBL" id="CM042880">
    <property type="protein sequence ID" value="KAI4388390.1"/>
    <property type="molecule type" value="Genomic_DNA"/>
</dbReference>
<keyword evidence="2" id="KW-1185">Reference proteome</keyword>
<evidence type="ECO:0000313" key="1">
    <source>
        <dbReference type="EMBL" id="KAI4388390.1"/>
    </source>
</evidence>
<proteinExistence type="predicted"/>